<evidence type="ECO:0000259" key="8">
    <source>
        <dbReference type="PROSITE" id="PS50075"/>
    </source>
</evidence>
<dbReference type="Pfam" id="PF21089">
    <property type="entry name" value="PKS_DH_N"/>
    <property type="match status" value="1"/>
</dbReference>
<dbReference type="SMART" id="SM00827">
    <property type="entry name" value="PKS_AT"/>
    <property type="match status" value="1"/>
</dbReference>
<dbReference type="FunFam" id="3.40.47.10:FF:000019">
    <property type="entry name" value="Polyketide synthase type I"/>
    <property type="match status" value="1"/>
</dbReference>
<comment type="function">
    <text evidence="5">Involved in production of the polyketide antibiotic thailandamide.</text>
</comment>
<dbReference type="Gene3D" id="3.40.47.10">
    <property type="match status" value="1"/>
</dbReference>
<dbReference type="InterPro" id="IPR020843">
    <property type="entry name" value="ER"/>
</dbReference>
<evidence type="ECO:0000256" key="4">
    <source>
        <dbReference type="ARBA" id="ARBA00023268"/>
    </source>
</evidence>
<dbReference type="Pfam" id="PF16197">
    <property type="entry name" value="KAsynt_C_assoc"/>
    <property type="match status" value="1"/>
</dbReference>
<dbReference type="SUPFAM" id="SSF53901">
    <property type="entry name" value="Thiolase-like"/>
    <property type="match status" value="1"/>
</dbReference>
<dbReference type="PROSITE" id="PS00606">
    <property type="entry name" value="KS3_1"/>
    <property type="match status" value="1"/>
</dbReference>
<dbReference type="Pfam" id="PF02801">
    <property type="entry name" value="Ketoacyl-synt_C"/>
    <property type="match status" value="1"/>
</dbReference>
<dbReference type="InterPro" id="IPR057326">
    <property type="entry name" value="KR_dom"/>
</dbReference>
<dbReference type="GO" id="GO:0016491">
    <property type="term" value="F:oxidoreductase activity"/>
    <property type="evidence" value="ECO:0007669"/>
    <property type="project" value="InterPro"/>
</dbReference>
<reference evidence="11" key="1">
    <citation type="journal article" date="2017" name="ACS Chem. Biol.">
        <title>Genomics-Guided Exploitation of Lipopeptide Diversity in Myxobacteria.</title>
        <authorList>
            <person name="Burgard C."/>
            <person name="Zaburannyi N."/>
            <person name="Nadmid S."/>
            <person name="Maier J."/>
            <person name="Jenke-Kodama H."/>
            <person name="Luxenburger E."/>
            <person name="Bernauer H.S."/>
            <person name="Wenzel S.C."/>
        </authorList>
    </citation>
    <scope>NUCLEOTIDE SEQUENCE</scope>
    <source>
        <strain evidence="11">A47</strain>
    </source>
</reference>
<evidence type="ECO:0000259" key="9">
    <source>
        <dbReference type="PROSITE" id="PS52004"/>
    </source>
</evidence>
<dbReference type="InterPro" id="IPR016036">
    <property type="entry name" value="Malonyl_transacylase_ACP-bd"/>
</dbReference>
<dbReference type="GO" id="GO:0071770">
    <property type="term" value="P:DIM/DIP cell wall layer assembly"/>
    <property type="evidence" value="ECO:0007669"/>
    <property type="project" value="TreeGrafter"/>
</dbReference>
<feature type="active site" description="Proton acceptor; for dehydratase activity" evidence="6">
    <location>
        <position position="933"/>
    </location>
</feature>
<dbReference type="Gene3D" id="3.10.129.110">
    <property type="entry name" value="Polyketide synthase dehydratase"/>
    <property type="match status" value="1"/>
</dbReference>
<keyword evidence="2" id="KW-0597">Phosphoprotein</keyword>
<keyword evidence="4" id="KW-0511">Multifunctional enzyme</keyword>
<dbReference type="InterPro" id="IPR049552">
    <property type="entry name" value="PKS_DH_N"/>
</dbReference>
<feature type="domain" description="Ketosynthase family 3 (KS3)" evidence="9">
    <location>
        <begin position="9"/>
        <end position="436"/>
    </location>
</feature>
<dbReference type="InterPro" id="IPR032821">
    <property type="entry name" value="PKS_assoc"/>
</dbReference>
<dbReference type="EMBL" id="KX622597">
    <property type="protein sequence ID" value="APZ78793.1"/>
    <property type="molecule type" value="Genomic_DNA"/>
</dbReference>
<accession>A0A1P8VQ89</accession>
<dbReference type="GO" id="GO:0005737">
    <property type="term" value="C:cytoplasm"/>
    <property type="evidence" value="ECO:0007669"/>
    <property type="project" value="TreeGrafter"/>
</dbReference>
<dbReference type="Gene3D" id="3.30.70.3290">
    <property type="match status" value="1"/>
</dbReference>
<evidence type="ECO:0000256" key="2">
    <source>
        <dbReference type="ARBA" id="ARBA00022553"/>
    </source>
</evidence>
<gene>
    <name evidence="11" type="primary">mchA</name>
</gene>
<dbReference type="Pfam" id="PF00109">
    <property type="entry name" value="ketoacyl-synt"/>
    <property type="match status" value="1"/>
</dbReference>
<feature type="active site" description="Proton donor; for dehydratase activity" evidence="6">
    <location>
        <position position="1102"/>
    </location>
</feature>
<keyword evidence="1" id="KW-0596">Phosphopantetheine</keyword>
<dbReference type="GO" id="GO:0004312">
    <property type="term" value="F:fatty acid synthase activity"/>
    <property type="evidence" value="ECO:0007669"/>
    <property type="project" value="TreeGrafter"/>
</dbReference>
<dbReference type="PANTHER" id="PTHR43775:SF37">
    <property type="entry name" value="SI:DKEY-61P9.11"/>
    <property type="match status" value="1"/>
</dbReference>
<feature type="domain" description="Carrier" evidence="8">
    <location>
        <begin position="2023"/>
        <end position="2100"/>
    </location>
</feature>
<dbReference type="InterPro" id="IPR049551">
    <property type="entry name" value="PKS_DH_C"/>
</dbReference>
<dbReference type="Pfam" id="PF08659">
    <property type="entry name" value="KR"/>
    <property type="match status" value="1"/>
</dbReference>
<dbReference type="SUPFAM" id="SSF51735">
    <property type="entry name" value="NAD(P)-binding Rossmann-fold domains"/>
    <property type="match status" value="3"/>
</dbReference>
<dbReference type="GO" id="GO:0004315">
    <property type="term" value="F:3-oxoacyl-[acyl-carrier-protein] synthase activity"/>
    <property type="evidence" value="ECO:0007669"/>
    <property type="project" value="InterPro"/>
</dbReference>
<feature type="region of interest" description="Disordered" evidence="7">
    <location>
        <begin position="2104"/>
        <end position="2129"/>
    </location>
</feature>
<keyword evidence="3" id="KW-0808">Transferase</keyword>
<feature type="domain" description="PKS/mFAS DH" evidence="10">
    <location>
        <begin position="904"/>
        <end position="1185"/>
    </location>
</feature>
<dbReference type="SUPFAM" id="SSF50129">
    <property type="entry name" value="GroES-like"/>
    <property type="match status" value="1"/>
</dbReference>
<dbReference type="InterPro" id="IPR042104">
    <property type="entry name" value="PKS_dehydratase_sf"/>
</dbReference>
<dbReference type="InterPro" id="IPR014030">
    <property type="entry name" value="Ketoacyl_synth_N"/>
</dbReference>
<evidence type="ECO:0000313" key="11">
    <source>
        <dbReference type="EMBL" id="APZ78793.1"/>
    </source>
</evidence>
<dbReference type="SUPFAM" id="SSF52151">
    <property type="entry name" value="FabD/lysophospholipase-like"/>
    <property type="match status" value="1"/>
</dbReference>
<evidence type="ECO:0000256" key="7">
    <source>
        <dbReference type="SAM" id="MobiDB-lite"/>
    </source>
</evidence>
<dbReference type="InterPro" id="IPR020806">
    <property type="entry name" value="PKS_PP-bd"/>
</dbReference>
<evidence type="ECO:0000256" key="6">
    <source>
        <dbReference type="PROSITE-ProRule" id="PRU01363"/>
    </source>
</evidence>
<dbReference type="InterPro" id="IPR011032">
    <property type="entry name" value="GroES-like_sf"/>
</dbReference>
<dbReference type="InterPro" id="IPR020807">
    <property type="entry name" value="PKS_DH"/>
</dbReference>
<dbReference type="InterPro" id="IPR050091">
    <property type="entry name" value="PKS_NRPS_Biosynth_Enz"/>
</dbReference>
<feature type="region of interest" description="N-terminal hotdog fold" evidence="6">
    <location>
        <begin position="904"/>
        <end position="1023"/>
    </location>
</feature>
<dbReference type="SUPFAM" id="SSF47336">
    <property type="entry name" value="ACP-like"/>
    <property type="match status" value="1"/>
</dbReference>
<evidence type="ECO:0000256" key="5">
    <source>
        <dbReference type="ARBA" id="ARBA00054155"/>
    </source>
</evidence>
<dbReference type="GO" id="GO:0005886">
    <property type="term" value="C:plasma membrane"/>
    <property type="evidence" value="ECO:0007669"/>
    <property type="project" value="TreeGrafter"/>
</dbReference>
<dbReference type="SMART" id="SM00823">
    <property type="entry name" value="PKS_PP"/>
    <property type="match status" value="1"/>
</dbReference>
<sequence length="2159" mass="232702">MSAVSNIEHDPIAIIGIGCRFPGGAKSPRHLWELLTQGRCAIVEVPKERWDHRRYYDPDPDKPGKTYVRAGGFLQEAIDTFDAAFFSISPREAATLDPQQRLLAEVAWESLEDAGLPADKLAGSPTGVYVGGFMLDSMLTHMGPMNRELIGPHTAVGSTMTVLSNRLSYMFDFQGPSISLDTACSSSMVAVHLACQDLRNGTTSLALAGGVNVMFRPEIFVAMSKGKFLSADGYSKSFDTRADGYGRGEGAGIVVLKRLSDAVRDQDRVYAVIRGTGVNQDGHSESMTAPSSRAQEALIRRVCASAALDPTEIHAFEAHGTGTAVGDPAELGGLGAVSKREDGQGPWVGSLKANIGHLEAAAGVAGLIKASLCLQHRQLPPQANLRNLNPAIPFDTLGIRIPRALETLAPRKDEPLRMGVNSFGYGGTNAHCVIEQAPSAVSQARADATPAPLLLPLSARSPEALRALARSYAEMLAAPASASLSDICFSAATRRAHHEHRLALLATEDVADLTARLESFASGNPAELGASGRTLQAADARPVFVFTGMGPQWWAMGRELYAQDELFRATLDRCDALFQRLAGWSLLEQMLAYEKSSNMARTDIAQPANTFLQIGLLEMWRRAGITPAAVIGHSAGEVASAYAAGRFTLEQAMLVIYERSRIQAKAAGQGKMAAVGLSEEGARAAIRGREDLVSIAAINGPNAVTLSGDAKAIEEIAAELEARGVFQRILKVEVPYHSPAMEGLKPELRRCLAALKPSAGHLPTYSTVTGGRIEGIAYDAEYWCDNIREPTLFAKAAGQMLKDGYRLFIELGPHPVLLASIKECCAEARVEGRVLTSLRRQEPEHKTFTKAVAELYVAGIPIDWSGLYPQGSRYTPLPTYPWQREKHWHESEEALTDRRGSDEHSLLGPRVSAPLPTWERGLNARFLPCLLDHRVRGSLVVPGATYVELALAVRRAMGLSEPHALEEVRFENALVVAGHDEPVVRTTYDEAAQTVTIYSRPRDNRTAWTRHATARIRRNVHTPPETQARVSELGIHAEAPLDTEALYRMLATRGLEYGPSLRGIRTLRRNEKELLAEIVLPEAEVARITADSQMLLDPVWLDPCLQAMVSWLPEDDARLYLPMGCRSIQLSTPPAPHAPLWCHARIRARTAHKLECDITLLDDDGRVSARLTGVECAALADREESVPRPAFYDWTYTHAFEATAEELPAKSQGTWLVFADQGGIGAELTRELQRTGIQDLVLVTRGETFVRESNHRFQIRPGNAEDVRSLVEAVGRVRIQHVAYLAGLDARPGVESNDVQALLDVVLALAPGDGASLRIVTRDAQRAAPGDGLGALSATPLIGFARVVPAEFPHLRTRSLDLPKGASASQPELIERLARELLAETQEEEVALRDTRRFVRRLSAKPLPEWEAQTKGTPASAGVEQVFEIALDGAERRPRRATRKQPARGEVEIKVTHVTLTRAAAVQGRRASDTHWPLEVGGVVVAVGEATPGFTSGQVVQALVAQEAPVVGTHVVLRLDRDFVSAGTSQGRLLPFLGAECALHVHGHIQTSERLLVIGDAGGVGTAVVELGRAAGARTAIILDGDTRQVPEGVRVFDRRSPSLPEDILEWTDGAGVDLLVNASCDAEPTITSVLGAFGRFVDAGPLAPAEGLFATAWPRGAACARVDVAAMLRQRPQEGAARLQSVLGRFQTLPALPSESWPVTRAEEAPAWLAEHSRDQGLARLTLTFADGEPLALAPAADEPLFDANATYLVTGGFGGFGLALARWMVAEGARNLVLTGRKGASTPEARQLVQDLEAAGARVTAAAADVSSLDDMRALFTRIDATHPPLKGVLHTAAVLDDAPMPDLNLERIQRVMSPKAGGAWILHELTQDRPLDLFVLFSSVAALIGNPRQGNYVAANSFLDALAEHRAARGLAAISIHWGVLGEFGMAQDEAVRTYLESLGLNPMAPATVLTALKRVLRLRTPQLGLFDVQWSKLGRAAPHLGKSARTSHLLGSAQGGAQNEAEQLRGHLSGLAPEARQPELEKFLVERLATILQIPMERVEPQKPLSLLGVDSLLSMQVQRTIREALGIEIPALELLRAGSLVEVATNLSSKFDGPAAAAAAPAPEPVTEEAEIEQQVNNMSEGELDTILQAMLAAQTAQESAQTAQERETA</sequence>
<proteinExistence type="predicted"/>
<dbReference type="PANTHER" id="PTHR43775">
    <property type="entry name" value="FATTY ACID SYNTHASE"/>
    <property type="match status" value="1"/>
</dbReference>
<evidence type="ECO:0000259" key="10">
    <source>
        <dbReference type="PROSITE" id="PS52019"/>
    </source>
</evidence>
<dbReference type="Pfam" id="PF14765">
    <property type="entry name" value="PS-DH"/>
    <property type="match status" value="1"/>
</dbReference>
<dbReference type="Gene3D" id="3.40.50.11460">
    <property type="match status" value="1"/>
</dbReference>
<dbReference type="PROSITE" id="PS50075">
    <property type="entry name" value="CARRIER"/>
    <property type="match status" value="1"/>
</dbReference>
<dbReference type="InterPro" id="IPR018201">
    <property type="entry name" value="Ketoacyl_synth_AS"/>
</dbReference>
<dbReference type="InterPro" id="IPR016035">
    <property type="entry name" value="Acyl_Trfase/lysoPLipase"/>
</dbReference>
<dbReference type="Pfam" id="PF00550">
    <property type="entry name" value="PP-binding"/>
    <property type="match status" value="1"/>
</dbReference>
<dbReference type="SMART" id="SM00822">
    <property type="entry name" value="PKS_KR"/>
    <property type="match status" value="1"/>
</dbReference>
<dbReference type="InterPro" id="IPR036736">
    <property type="entry name" value="ACP-like_sf"/>
</dbReference>
<dbReference type="InterPro" id="IPR020841">
    <property type="entry name" value="PKS_Beta-ketoAc_synthase_dom"/>
</dbReference>
<dbReference type="InterPro" id="IPR036291">
    <property type="entry name" value="NAD(P)-bd_dom_sf"/>
</dbReference>
<dbReference type="Gene3D" id="3.40.366.10">
    <property type="entry name" value="Malonyl-Coenzyme A Acyl Carrier Protein, domain 2"/>
    <property type="match status" value="1"/>
</dbReference>
<dbReference type="Gene3D" id="1.10.1200.10">
    <property type="entry name" value="ACP-like"/>
    <property type="match status" value="1"/>
</dbReference>
<dbReference type="PROSITE" id="PS52004">
    <property type="entry name" value="KS3_2"/>
    <property type="match status" value="1"/>
</dbReference>
<dbReference type="SUPFAM" id="SSF55048">
    <property type="entry name" value="Probable ACP-binding domain of malonyl-CoA ACP transacylase"/>
    <property type="match status" value="1"/>
</dbReference>
<dbReference type="InterPro" id="IPR013968">
    <property type="entry name" value="PKS_KR"/>
</dbReference>
<dbReference type="InterPro" id="IPR001227">
    <property type="entry name" value="Ac_transferase_dom_sf"/>
</dbReference>
<dbReference type="InterPro" id="IPR014031">
    <property type="entry name" value="Ketoacyl_synth_C"/>
</dbReference>
<dbReference type="CDD" id="cd00833">
    <property type="entry name" value="PKS"/>
    <property type="match status" value="1"/>
</dbReference>
<dbReference type="InterPro" id="IPR016039">
    <property type="entry name" value="Thiolase-like"/>
</dbReference>
<dbReference type="PROSITE" id="PS52019">
    <property type="entry name" value="PKS_MFAS_DH"/>
    <property type="match status" value="1"/>
</dbReference>
<dbReference type="SMART" id="SM00825">
    <property type="entry name" value="PKS_KS"/>
    <property type="match status" value="1"/>
</dbReference>
<feature type="region of interest" description="C-terminal hotdog fold" evidence="6">
    <location>
        <begin position="1038"/>
        <end position="1185"/>
    </location>
</feature>
<dbReference type="InterPro" id="IPR014043">
    <property type="entry name" value="Acyl_transferase_dom"/>
</dbReference>
<dbReference type="Pfam" id="PF00698">
    <property type="entry name" value="Acyl_transf_1"/>
    <property type="match status" value="1"/>
</dbReference>
<dbReference type="InterPro" id="IPR049900">
    <property type="entry name" value="PKS_mFAS_DH"/>
</dbReference>
<dbReference type="FunFam" id="3.40.366.10:FF:000002">
    <property type="entry name" value="Probable polyketide synthase 2"/>
    <property type="match status" value="1"/>
</dbReference>
<dbReference type="InterPro" id="IPR009081">
    <property type="entry name" value="PP-bd_ACP"/>
</dbReference>
<dbReference type="Gene3D" id="3.40.50.720">
    <property type="entry name" value="NAD(P)-binding Rossmann-like Domain"/>
    <property type="match status" value="2"/>
</dbReference>
<evidence type="ECO:0000256" key="1">
    <source>
        <dbReference type="ARBA" id="ARBA00022450"/>
    </source>
</evidence>
<dbReference type="GO" id="GO:0031177">
    <property type="term" value="F:phosphopantetheine binding"/>
    <property type="evidence" value="ECO:0007669"/>
    <property type="project" value="InterPro"/>
</dbReference>
<dbReference type="SMART" id="SM00829">
    <property type="entry name" value="PKS_ER"/>
    <property type="match status" value="1"/>
</dbReference>
<protein>
    <submittedName>
        <fullName evidence="11">Polyketide synthase</fullName>
    </submittedName>
</protein>
<dbReference type="SMART" id="SM00826">
    <property type="entry name" value="PKS_DH"/>
    <property type="match status" value="1"/>
</dbReference>
<dbReference type="GO" id="GO:0006633">
    <property type="term" value="P:fatty acid biosynthetic process"/>
    <property type="evidence" value="ECO:0007669"/>
    <property type="project" value="InterPro"/>
</dbReference>
<organism evidence="11">
    <name type="scientific">Myxococcus xanthus</name>
    <dbReference type="NCBI Taxonomy" id="34"/>
    <lineage>
        <taxon>Bacteria</taxon>
        <taxon>Pseudomonadati</taxon>
        <taxon>Myxococcota</taxon>
        <taxon>Myxococcia</taxon>
        <taxon>Myxococcales</taxon>
        <taxon>Cystobacterineae</taxon>
        <taxon>Myxococcaceae</taxon>
        <taxon>Myxococcus</taxon>
    </lineage>
</organism>
<evidence type="ECO:0000256" key="3">
    <source>
        <dbReference type="ARBA" id="ARBA00022679"/>
    </source>
</evidence>
<name>A0A1P8VQ89_MYXXA</name>